<sequence>MQAMMKMPMPMSGAMNGLPMQAMMPMMPMMMCTMTMKMSAGKTECEFKPAQGMDKADFQGSCEMIEMMVQAGMPLAFQAGNMCMIGVSAASPAGTPMMMPMMMAVMPSMMCTVKFDKKPDMMMCQMAPGQGMNMDAFNGCCKLMEKMMQLGMPMMVTCNGSPVMSCTV</sequence>
<evidence type="ECO:0000313" key="2">
    <source>
        <dbReference type="Proteomes" id="UP000819052"/>
    </source>
</evidence>
<dbReference type="Proteomes" id="UP000819052">
    <property type="component" value="Unassembled WGS sequence"/>
</dbReference>
<evidence type="ECO:0000313" key="1">
    <source>
        <dbReference type="EMBL" id="NHZ44980.1"/>
    </source>
</evidence>
<protein>
    <recommendedName>
        <fullName evidence="3">DUF4280 domain-containing protein</fullName>
    </recommendedName>
</protein>
<evidence type="ECO:0008006" key="3">
    <source>
        <dbReference type="Google" id="ProtNLM"/>
    </source>
</evidence>
<comment type="caution">
    <text evidence="1">The sequence shown here is derived from an EMBL/GenBank/DDBJ whole genome shotgun (WGS) entry which is preliminary data.</text>
</comment>
<dbReference type="EMBL" id="VVIW01000049">
    <property type="protein sequence ID" value="NHZ44980.1"/>
    <property type="molecule type" value="Genomic_DNA"/>
</dbReference>
<name>A0ABX0MJF0_9BURK</name>
<keyword evidence="2" id="KW-1185">Reference proteome</keyword>
<accession>A0ABX0MJF0</accession>
<reference evidence="1 2" key="1">
    <citation type="submission" date="2019-09" db="EMBL/GenBank/DDBJ databases">
        <title>Taxonomy of Antarctic Massilia spp.: description of Massilia rubra sp. nov., Massilia aquatica sp. nov., Massilia mucilaginosa sp. nov., Massilia frigida sp. nov. isolated from streams, lakes and regoliths.</title>
        <authorList>
            <person name="Holochova P."/>
            <person name="Sedlacek I."/>
            <person name="Kralova S."/>
            <person name="Maslanova I."/>
            <person name="Busse H.-J."/>
            <person name="Stankova E."/>
            <person name="Vrbovska V."/>
            <person name="Kovarovic V."/>
            <person name="Bartak M."/>
            <person name="Svec P."/>
            <person name="Pantucek R."/>
        </authorList>
    </citation>
    <scope>NUCLEOTIDE SEQUENCE [LARGE SCALE GENOMIC DNA]</scope>
    <source>
        <strain evidence="1 2">CCM 8693</strain>
    </source>
</reference>
<proteinExistence type="predicted"/>
<organism evidence="1 2">
    <name type="scientific">Massilia aquatica</name>
    <dbReference type="NCBI Taxonomy" id="2609000"/>
    <lineage>
        <taxon>Bacteria</taxon>
        <taxon>Pseudomonadati</taxon>
        <taxon>Pseudomonadota</taxon>
        <taxon>Betaproteobacteria</taxon>
        <taxon>Burkholderiales</taxon>
        <taxon>Oxalobacteraceae</taxon>
        <taxon>Telluria group</taxon>
        <taxon>Massilia</taxon>
    </lineage>
</organism>
<gene>
    <name evidence="1" type="ORF">F1609_33270</name>
</gene>